<sequence length="356" mass="39792">MGICYWANWRSETPEQIDPTLCTHIHYAFHVMDDKNNVILDSKGSPQTDTYRRLVALKQKNPDLQVMVSVGGWGAPDIKFSRVVNSPELRKGFIANTIAYLQKYKFDGLDIDWEYPVCWTGNCTAGPKSDRENYGVFVKEIRAEFEKQTPRLYLSAAVVSGGAIADKAYDYKAIGEALDFVNVMTYSYAWVGDGKTAHQSPYGLSIADVEGYVNKGVPKDKVLLGVSFYGQSFQLSDRTKHGVGAPIKGAGHSDGDYGHVCGLVKNDGWTKELSDHGHDPIVYKGDEWMSYDDPYAMYNKSKWVKDNGYGGIIIWEITLDDYQKQCCSVNNPLLRALNYGLYGTGQSPDTYGCEHK</sequence>
<evidence type="ECO:0000256" key="2">
    <source>
        <dbReference type="ARBA" id="ARBA00023295"/>
    </source>
</evidence>
<dbReference type="Gene3D" id="3.10.50.10">
    <property type="match status" value="1"/>
</dbReference>
<evidence type="ECO:0000313" key="6">
    <source>
        <dbReference type="EMBL" id="CAD7653350.1"/>
    </source>
</evidence>
<dbReference type="InterPro" id="IPR029070">
    <property type="entry name" value="Chitinase_insertion_sf"/>
</dbReference>
<evidence type="ECO:0000256" key="4">
    <source>
        <dbReference type="RuleBase" id="RU004453"/>
    </source>
</evidence>
<organism evidence="6">
    <name type="scientific">Oppiella nova</name>
    <dbReference type="NCBI Taxonomy" id="334625"/>
    <lineage>
        <taxon>Eukaryota</taxon>
        <taxon>Metazoa</taxon>
        <taxon>Ecdysozoa</taxon>
        <taxon>Arthropoda</taxon>
        <taxon>Chelicerata</taxon>
        <taxon>Arachnida</taxon>
        <taxon>Acari</taxon>
        <taxon>Acariformes</taxon>
        <taxon>Sarcoptiformes</taxon>
        <taxon>Oribatida</taxon>
        <taxon>Brachypylina</taxon>
        <taxon>Oppioidea</taxon>
        <taxon>Oppiidae</taxon>
        <taxon>Oppiella</taxon>
    </lineage>
</organism>
<dbReference type="SUPFAM" id="SSF51445">
    <property type="entry name" value="(Trans)glycosidases"/>
    <property type="match status" value="1"/>
</dbReference>
<name>A0A7R9QQG0_9ACAR</name>
<dbReference type="PANTHER" id="PTHR11177:SF317">
    <property type="entry name" value="CHITINASE 12-RELATED"/>
    <property type="match status" value="1"/>
</dbReference>
<dbReference type="PANTHER" id="PTHR11177">
    <property type="entry name" value="CHITINASE"/>
    <property type="match status" value="1"/>
</dbReference>
<dbReference type="PROSITE" id="PS01095">
    <property type="entry name" value="GH18_1"/>
    <property type="match status" value="1"/>
</dbReference>
<dbReference type="AlphaFoldDB" id="A0A7R9QQG0"/>
<dbReference type="GO" id="GO:0006032">
    <property type="term" value="P:chitin catabolic process"/>
    <property type="evidence" value="ECO:0007669"/>
    <property type="project" value="TreeGrafter"/>
</dbReference>
<dbReference type="GO" id="GO:0005576">
    <property type="term" value="C:extracellular region"/>
    <property type="evidence" value="ECO:0007669"/>
    <property type="project" value="TreeGrafter"/>
</dbReference>
<evidence type="ECO:0000259" key="5">
    <source>
        <dbReference type="PROSITE" id="PS51910"/>
    </source>
</evidence>
<comment type="similarity">
    <text evidence="4">Belongs to the glycosyl hydrolase 18 family.</text>
</comment>
<dbReference type="InterPro" id="IPR001579">
    <property type="entry name" value="Glyco_hydro_18_chit_AS"/>
</dbReference>
<dbReference type="Proteomes" id="UP000728032">
    <property type="component" value="Unassembled WGS sequence"/>
</dbReference>
<gene>
    <name evidence="6" type="ORF">ONB1V03_LOCUS10005</name>
</gene>
<keyword evidence="1 3" id="KW-0378">Hydrolase</keyword>
<dbReference type="Gene3D" id="3.20.20.80">
    <property type="entry name" value="Glycosidases"/>
    <property type="match status" value="1"/>
</dbReference>
<proteinExistence type="inferred from homology"/>
<dbReference type="OrthoDB" id="6430753at2759"/>
<evidence type="ECO:0000256" key="1">
    <source>
        <dbReference type="ARBA" id="ARBA00022801"/>
    </source>
</evidence>
<evidence type="ECO:0000313" key="7">
    <source>
        <dbReference type="Proteomes" id="UP000728032"/>
    </source>
</evidence>
<protein>
    <recommendedName>
        <fullName evidence="5">GH18 domain-containing protein</fullName>
    </recommendedName>
</protein>
<dbReference type="EMBL" id="CAJPVJ010006552">
    <property type="protein sequence ID" value="CAG2170537.1"/>
    <property type="molecule type" value="Genomic_DNA"/>
</dbReference>
<feature type="domain" description="GH18" evidence="5">
    <location>
        <begin position="1"/>
        <end position="344"/>
    </location>
</feature>
<dbReference type="InterPro" id="IPR011583">
    <property type="entry name" value="Chitinase_II/V-like_cat"/>
</dbReference>
<keyword evidence="7" id="KW-1185">Reference proteome</keyword>
<dbReference type="SMART" id="SM00636">
    <property type="entry name" value="Glyco_18"/>
    <property type="match status" value="1"/>
</dbReference>
<dbReference type="Pfam" id="PF00704">
    <property type="entry name" value="Glyco_hydro_18"/>
    <property type="match status" value="1"/>
</dbReference>
<dbReference type="InterPro" id="IPR017853">
    <property type="entry name" value="GH"/>
</dbReference>
<dbReference type="InterPro" id="IPR001223">
    <property type="entry name" value="Glyco_hydro18_cat"/>
</dbReference>
<dbReference type="GO" id="GO:0008061">
    <property type="term" value="F:chitin binding"/>
    <property type="evidence" value="ECO:0007669"/>
    <property type="project" value="InterPro"/>
</dbReference>
<dbReference type="GO" id="GO:0004568">
    <property type="term" value="F:chitinase activity"/>
    <property type="evidence" value="ECO:0007669"/>
    <property type="project" value="UniProtKB-ARBA"/>
</dbReference>
<dbReference type="GO" id="GO:0005975">
    <property type="term" value="P:carbohydrate metabolic process"/>
    <property type="evidence" value="ECO:0007669"/>
    <property type="project" value="InterPro"/>
</dbReference>
<dbReference type="EMBL" id="OC921377">
    <property type="protein sequence ID" value="CAD7653350.1"/>
    <property type="molecule type" value="Genomic_DNA"/>
</dbReference>
<evidence type="ECO:0000256" key="3">
    <source>
        <dbReference type="RuleBase" id="RU000489"/>
    </source>
</evidence>
<accession>A0A7R9QQG0</accession>
<dbReference type="PROSITE" id="PS51910">
    <property type="entry name" value="GH18_2"/>
    <property type="match status" value="1"/>
</dbReference>
<dbReference type="InterPro" id="IPR050314">
    <property type="entry name" value="Glycosyl_Hydrlase_18"/>
</dbReference>
<dbReference type="SUPFAM" id="SSF54556">
    <property type="entry name" value="Chitinase insertion domain"/>
    <property type="match status" value="1"/>
</dbReference>
<reference evidence="6" key="1">
    <citation type="submission" date="2020-11" db="EMBL/GenBank/DDBJ databases">
        <authorList>
            <person name="Tran Van P."/>
        </authorList>
    </citation>
    <scope>NUCLEOTIDE SEQUENCE</scope>
</reference>
<keyword evidence="2 3" id="KW-0326">Glycosidase</keyword>